<dbReference type="eggNOG" id="COG1067">
    <property type="taxonomic scope" value="Bacteria"/>
</dbReference>
<dbReference type="InterPro" id="IPR027065">
    <property type="entry name" value="Lon_Prtase"/>
</dbReference>
<dbReference type="STRING" id="195103.CPF_2308"/>
<evidence type="ECO:0000256" key="2">
    <source>
        <dbReference type="PROSITE-ProRule" id="PRU01122"/>
    </source>
</evidence>
<dbReference type="InterPro" id="IPR027417">
    <property type="entry name" value="P-loop_NTPase"/>
</dbReference>
<dbReference type="GO" id="GO:0004252">
    <property type="term" value="F:serine-type endopeptidase activity"/>
    <property type="evidence" value="ECO:0007669"/>
    <property type="project" value="UniProtKB-UniRule"/>
</dbReference>
<dbReference type="GO" id="GO:0004176">
    <property type="term" value="F:ATP-dependent peptidase activity"/>
    <property type="evidence" value="ECO:0007669"/>
    <property type="project" value="UniProtKB-UniRule"/>
</dbReference>
<proteinExistence type="inferred from homology"/>
<feature type="domain" description="Lon proteolytic" evidence="3">
    <location>
        <begin position="544"/>
        <end position="739"/>
    </location>
</feature>
<evidence type="ECO:0000313" key="5">
    <source>
        <dbReference type="Proteomes" id="UP000001823"/>
    </source>
</evidence>
<dbReference type="Pfam" id="PF13654">
    <property type="entry name" value="AAA_32"/>
    <property type="match status" value="1"/>
</dbReference>
<dbReference type="PRINTS" id="PR00830">
    <property type="entry name" value="ENDOLAPTASE"/>
</dbReference>
<gene>
    <name evidence="4" type="ordered locus">CPF_2308</name>
</gene>
<keyword evidence="2" id="KW-0378">Hydrolase</keyword>
<dbReference type="Proteomes" id="UP000001823">
    <property type="component" value="Chromosome"/>
</dbReference>
<dbReference type="InterPro" id="IPR014721">
    <property type="entry name" value="Ribsml_uS5_D2-typ_fold_subgr"/>
</dbReference>
<evidence type="ECO:0000313" key="4">
    <source>
        <dbReference type="EMBL" id="ABG84215.1"/>
    </source>
</evidence>
<reference evidence="4 5" key="1">
    <citation type="journal article" date="2006" name="Genome Res.">
        <title>Skewed genomic variability in strains of the toxigenic bacterial pathogen, Clostridium perfringens.</title>
        <authorList>
            <person name="Myers G.S."/>
            <person name="Rasko D.A."/>
            <person name="Cheung J.K."/>
            <person name="Ravel J."/>
            <person name="Seshadri R."/>
            <person name="Deboy R.T."/>
            <person name="Ren Q."/>
            <person name="Varga J."/>
            <person name="Awad M.M."/>
            <person name="Brinkac L.M."/>
            <person name="Daugherty S.C."/>
            <person name="Haft D.H."/>
            <person name="Dodson R.J."/>
            <person name="Madupu R."/>
            <person name="Nelson W.C."/>
            <person name="Rosovitz M.J."/>
            <person name="Sullivan S.A."/>
            <person name="Khouri H."/>
            <person name="Dimitrov G.I."/>
            <person name="Watkins K.L."/>
            <person name="Mulligan S."/>
            <person name="Benton J."/>
            <person name="Radune D."/>
            <person name="Fisher D.J."/>
            <person name="Atkins H.S."/>
            <person name="Hiscox T."/>
            <person name="Jost B.H."/>
            <person name="Billington S.J."/>
            <person name="Songer J.G."/>
            <person name="McClane B.A."/>
            <person name="Titball R.W."/>
            <person name="Rood J.I."/>
            <person name="Melville S.B."/>
            <person name="Paulsen I.T."/>
        </authorList>
    </citation>
    <scope>NUCLEOTIDE SEQUENCE [LARGE SCALE GENOMIC DNA]</scope>
    <source>
        <strain evidence="5">ATCC 13124 / DSM 756 / JCM 1290 / NCIMB 6125 / NCTC 8237 / S 107 / Type A</strain>
    </source>
</reference>
<dbReference type="PROSITE" id="PS51786">
    <property type="entry name" value="LON_PROTEOLYTIC"/>
    <property type="match status" value="1"/>
</dbReference>
<evidence type="ECO:0000256" key="1">
    <source>
        <dbReference type="ARBA" id="ARBA00022670"/>
    </source>
</evidence>
<dbReference type="HOGENOM" id="CLU_014785_0_1_9"/>
<comment type="catalytic activity">
    <reaction evidence="2">
        <text>Hydrolysis of proteins in presence of ATP.</text>
        <dbReference type="EC" id="3.4.21.53"/>
    </reaction>
</comment>
<dbReference type="Gene3D" id="3.30.230.10">
    <property type="match status" value="1"/>
</dbReference>
<organism evidence="4 5">
    <name type="scientific">Clostridium perfringens (strain ATCC 13124 / DSM 756 / JCM 1290 / NCIMB 6125 / NCTC 8237 / Type A)</name>
    <dbReference type="NCBI Taxonomy" id="195103"/>
    <lineage>
        <taxon>Bacteria</taxon>
        <taxon>Bacillati</taxon>
        <taxon>Bacillota</taxon>
        <taxon>Clostridia</taxon>
        <taxon>Eubacteriales</taxon>
        <taxon>Clostridiaceae</taxon>
        <taxon>Clostridium</taxon>
    </lineage>
</organism>
<dbReference type="GO" id="GO:0030163">
    <property type="term" value="P:protein catabolic process"/>
    <property type="evidence" value="ECO:0007669"/>
    <property type="project" value="InterPro"/>
</dbReference>
<dbReference type="InterPro" id="IPR020568">
    <property type="entry name" value="Ribosomal_Su5_D2-typ_SF"/>
</dbReference>
<feature type="active site" evidence="2">
    <location>
        <position position="634"/>
    </location>
</feature>
<dbReference type="SUPFAM" id="SSF54211">
    <property type="entry name" value="Ribosomal protein S5 domain 2-like"/>
    <property type="match status" value="1"/>
</dbReference>
<keyword evidence="2" id="KW-0720">Serine protease</keyword>
<dbReference type="KEGG" id="cpf:CPF_2308"/>
<dbReference type="EMBL" id="CP000246">
    <property type="protein sequence ID" value="ABG84215.1"/>
    <property type="molecule type" value="Genomic_DNA"/>
</dbReference>
<feature type="active site" evidence="2">
    <location>
        <position position="677"/>
    </location>
</feature>
<dbReference type="InterPro" id="IPR008269">
    <property type="entry name" value="Lon_proteolytic"/>
</dbReference>
<dbReference type="PANTHER" id="PTHR10046">
    <property type="entry name" value="ATP DEPENDENT LON PROTEASE FAMILY MEMBER"/>
    <property type="match status" value="1"/>
</dbReference>
<dbReference type="AlphaFoldDB" id="A0A0H2YT39"/>
<dbReference type="GO" id="GO:0006508">
    <property type="term" value="P:proteolysis"/>
    <property type="evidence" value="ECO:0007669"/>
    <property type="project" value="UniProtKB-KW"/>
</dbReference>
<dbReference type="EC" id="3.4.21.53" evidence="2"/>
<comment type="similarity">
    <text evidence="2">Belongs to the peptidase S16 family.</text>
</comment>
<dbReference type="RefSeq" id="WP_011591036.1">
    <property type="nucleotide sequence ID" value="NC_008261.1"/>
</dbReference>
<dbReference type="Pfam" id="PF05362">
    <property type="entry name" value="Lon_C"/>
    <property type="match status" value="1"/>
</dbReference>
<protein>
    <recommendedName>
        <fullName evidence="2">endopeptidase La</fullName>
        <ecNumber evidence="2">3.4.21.53</ecNumber>
    </recommendedName>
</protein>
<dbReference type="InterPro" id="IPR041699">
    <property type="entry name" value="AAA_32"/>
</dbReference>
<evidence type="ECO:0000259" key="3">
    <source>
        <dbReference type="PROSITE" id="PS51786"/>
    </source>
</evidence>
<keyword evidence="1 2" id="KW-0645">Protease</keyword>
<name>A0A0H2YT39_CLOP1</name>
<sequence length="761" mass="86494">MRRELTPKEVIYNEDFTSGIGEKESYGNEYQGVFKKIDEALSINKEGFNVYLIDEFSKQKLKDIMVHLEDKMKSRGKPKDICYVTLEDIRVPKVIFLENGMGERLDETLEYLKSFYYDEIYAFYNSSINKEKEEIINDIQKKRNYYIGDLIKSAKEEGFDLKATSSGFAFIPLVDGEAMTEEEFDDLEENSKGDISIKADKLKEGAEGVLEELKNIELDSIEKLKGILRTYLENESASVKEKIKDNFKDENEAYNYLIDVCESLENLLIDNYTINFDDDEEKINEIISKYVCNIIKNSKGQEAPKVIFEEDPSLNNLLGTIEYENHNGVYSTDVKLIKSGSLLEANEGCIILRLSSLVNNANSYYYLRRALLHGKINYDFNRGYLEVLSLNGLNPDPIPIKVNVILIGDFESYDILYNHDEDFKKIFRIRAEFSNLIGIDENKKSLVDLVDKVIIDNDLIKISTSGINAIGKQLARKAGTRKKILWDIDEIERVLLLGNEEAKNNNKSLIDKDSIEAVVNQCSEIEKDYLEMYEEKKIILDIEDRIIGSVNGLSVIDFGYMSFGKPMRITCTCYKGSGKIMDAQRESNLSGNIHNKSLNILRGFLSSFFNSYEALPVDFQLSFEQLYGKIEGDSASVAEVIAMISSLSKIPVDQSIAVTGSLNQFGQVQPIGGVNEKIEGFFNVCKKIGTYIGKAVLIPESNKDELILNSEIEEAVRKGEFKIYLMKDINEALSTLLLNDTMPLEDIGNKISEEIKKFKDN</sequence>
<keyword evidence="5" id="KW-1185">Reference proteome</keyword>
<accession>A0A0H2YT39</accession>
<dbReference type="GO" id="GO:0005524">
    <property type="term" value="F:ATP binding"/>
    <property type="evidence" value="ECO:0007669"/>
    <property type="project" value="InterPro"/>
</dbReference>
<dbReference type="Gene3D" id="3.40.50.300">
    <property type="entry name" value="P-loop containing nucleotide triphosphate hydrolases"/>
    <property type="match status" value="2"/>
</dbReference>
<dbReference type="PaxDb" id="195103-CPF_2308"/>